<dbReference type="InterPro" id="IPR036388">
    <property type="entry name" value="WH-like_DNA-bd_sf"/>
</dbReference>
<keyword evidence="2" id="KW-1185">Reference proteome</keyword>
<dbReference type="Gene3D" id="1.10.10.10">
    <property type="entry name" value="Winged helix-like DNA-binding domain superfamily/Winged helix DNA-binding domain"/>
    <property type="match status" value="1"/>
</dbReference>
<dbReference type="AlphaFoldDB" id="A0A6B0T4R7"/>
<dbReference type="EMBL" id="WUUT01000003">
    <property type="protein sequence ID" value="MXR51957.1"/>
    <property type="molecule type" value="Genomic_DNA"/>
</dbReference>
<gene>
    <name evidence="1" type="ORF">GRX03_10140</name>
</gene>
<proteinExistence type="predicted"/>
<dbReference type="InterPro" id="IPR036390">
    <property type="entry name" value="WH_DNA-bd_sf"/>
</dbReference>
<sequence>MTGPHGGPGGERSQLTEEAEIESLLGTLEDSDCRAIIEATTSEALSASELSDRCDLPLSTTYRKLDQLTEVGVLDERVRLSRSGQHTSEYTLQIESIQLSVDPESGVVLQISDDQPLQSDGSLVAGAD</sequence>
<dbReference type="RefSeq" id="WP_159764079.1">
    <property type="nucleotide sequence ID" value="NZ_WUUT01000003.1"/>
</dbReference>
<reference evidence="1 2" key="1">
    <citation type="submission" date="2019-12" db="EMBL/GenBank/DDBJ databases">
        <title>Isolation and characterization of three novel carbon monoxide-oxidizing members of Halobacteria from salione crusts and soils.</title>
        <authorList>
            <person name="Myers M.R."/>
            <person name="King G.M."/>
        </authorList>
    </citation>
    <scope>NUCLEOTIDE SEQUENCE [LARGE SCALE GENOMIC DNA]</scope>
    <source>
        <strain evidence="1 2">WSH3</strain>
    </source>
</reference>
<evidence type="ECO:0000313" key="1">
    <source>
        <dbReference type="EMBL" id="MXR51957.1"/>
    </source>
</evidence>
<protein>
    <submittedName>
        <fullName evidence="1">Helix-turn-helix domain-containing protein</fullName>
    </submittedName>
</protein>
<dbReference type="SUPFAM" id="SSF46785">
    <property type="entry name" value="Winged helix' DNA-binding domain"/>
    <property type="match status" value="1"/>
</dbReference>
<organism evidence="1 2">
    <name type="scientific">Halovenus carboxidivorans</name>
    <dbReference type="NCBI Taxonomy" id="2692199"/>
    <lineage>
        <taxon>Archaea</taxon>
        <taxon>Methanobacteriati</taxon>
        <taxon>Methanobacteriota</taxon>
        <taxon>Stenosarchaea group</taxon>
        <taxon>Halobacteria</taxon>
        <taxon>Halobacteriales</taxon>
        <taxon>Haloarculaceae</taxon>
        <taxon>Halovenus</taxon>
    </lineage>
</organism>
<accession>A0A6B0T4R7</accession>
<comment type="caution">
    <text evidence="1">The sequence shown here is derived from an EMBL/GenBank/DDBJ whole genome shotgun (WGS) entry which is preliminary data.</text>
</comment>
<dbReference type="OrthoDB" id="10985at2157"/>
<name>A0A6B0T4R7_9EURY</name>
<evidence type="ECO:0000313" key="2">
    <source>
        <dbReference type="Proteomes" id="UP000466535"/>
    </source>
</evidence>
<dbReference type="Proteomes" id="UP000466535">
    <property type="component" value="Unassembled WGS sequence"/>
</dbReference>
<dbReference type="Pfam" id="PF12840">
    <property type="entry name" value="HTH_20"/>
    <property type="match status" value="1"/>
</dbReference>